<proteinExistence type="predicted"/>
<sequence>MPMSHQIKFELDTETELSAGLCPVSGKSDLIIYEAGKAGLQS</sequence>
<dbReference type="AlphaFoldDB" id="A0A644VYC5"/>
<dbReference type="EMBL" id="VSSQ01000509">
    <property type="protein sequence ID" value="MPL96419.1"/>
    <property type="molecule type" value="Genomic_DNA"/>
</dbReference>
<protein>
    <submittedName>
        <fullName evidence="1">Uncharacterized protein</fullName>
    </submittedName>
</protein>
<reference evidence="1" key="1">
    <citation type="submission" date="2019-08" db="EMBL/GenBank/DDBJ databases">
        <authorList>
            <person name="Kucharzyk K."/>
            <person name="Murdoch R.W."/>
            <person name="Higgins S."/>
            <person name="Loffler F."/>
        </authorList>
    </citation>
    <scope>NUCLEOTIDE SEQUENCE</scope>
</reference>
<name>A0A644VYC5_9ZZZZ</name>
<evidence type="ECO:0000313" key="1">
    <source>
        <dbReference type="EMBL" id="MPL96419.1"/>
    </source>
</evidence>
<accession>A0A644VYC5</accession>
<organism evidence="1">
    <name type="scientific">bioreactor metagenome</name>
    <dbReference type="NCBI Taxonomy" id="1076179"/>
    <lineage>
        <taxon>unclassified sequences</taxon>
        <taxon>metagenomes</taxon>
        <taxon>ecological metagenomes</taxon>
    </lineage>
</organism>
<gene>
    <name evidence="1" type="ORF">SDC9_42599</name>
</gene>
<comment type="caution">
    <text evidence="1">The sequence shown here is derived from an EMBL/GenBank/DDBJ whole genome shotgun (WGS) entry which is preliminary data.</text>
</comment>